<organism evidence="1 2">
    <name type="scientific">Escherichia coli</name>
    <dbReference type="NCBI Taxonomy" id="562"/>
    <lineage>
        <taxon>Bacteria</taxon>
        <taxon>Pseudomonadati</taxon>
        <taxon>Pseudomonadota</taxon>
        <taxon>Gammaproteobacteria</taxon>
        <taxon>Enterobacterales</taxon>
        <taxon>Enterobacteriaceae</taxon>
        <taxon>Escherichia</taxon>
    </lineage>
</organism>
<name>A0A376MUL6_ECOLX</name>
<protein>
    <submittedName>
        <fullName evidence="1">Putative toxin</fullName>
    </submittedName>
</protein>
<evidence type="ECO:0000313" key="1">
    <source>
        <dbReference type="EMBL" id="STG53870.1"/>
    </source>
</evidence>
<reference evidence="1 2" key="1">
    <citation type="submission" date="2018-06" db="EMBL/GenBank/DDBJ databases">
        <authorList>
            <consortium name="Pathogen Informatics"/>
            <person name="Doyle S."/>
        </authorList>
    </citation>
    <scope>NUCLEOTIDE SEQUENCE [LARGE SCALE GENOMIC DNA]</scope>
    <source>
        <strain evidence="1 2">NCTC11112</strain>
    </source>
</reference>
<accession>A0A376MUL6</accession>
<dbReference type="Proteomes" id="UP000254817">
    <property type="component" value="Unassembled WGS sequence"/>
</dbReference>
<evidence type="ECO:0000313" key="2">
    <source>
        <dbReference type="Proteomes" id="UP000254817"/>
    </source>
</evidence>
<proteinExistence type="predicted"/>
<dbReference type="EMBL" id="UGAW01000001">
    <property type="protein sequence ID" value="STG53870.1"/>
    <property type="molecule type" value="Genomic_DNA"/>
</dbReference>
<sequence>MVFLKVFLTVQIEMHILRNVNSLNVGEKLNDDNLAYHSIFTNEFSVIIPPSYYDATSVVNANNGVREKLFESDSKVKDIVDEMSNHDVESEKDIFVIGGMIEKLDSLVDESFNENTDNIQTVKDLLTQLTDGMELFALRDIVAFPSSIIAKLLKSPLNSDHELVMRALDTYLCYFRNKNLSNDAEIINFFHALFFKETRVDGF</sequence>
<dbReference type="AlphaFoldDB" id="A0A376MUL6"/>
<gene>
    <name evidence="1" type="ORF">NCTC11112_04437</name>
</gene>